<accession>A0A7Y8GYA9</accession>
<dbReference type="EMBL" id="VYGV01000013">
    <property type="protein sequence ID" value="NWF46553.1"/>
    <property type="molecule type" value="Genomic_DNA"/>
</dbReference>
<dbReference type="GO" id="GO:0009168">
    <property type="term" value="P:purine ribonucleoside monophosphate biosynthetic process"/>
    <property type="evidence" value="ECO:0007669"/>
    <property type="project" value="InterPro"/>
</dbReference>
<dbReference type="PANTHER" id="PTHR43114">
    <property type="entry name" value="ADENINE DEAMINASE"/>
    <property type="match status" value="1"/>
</dbReference>
<evidence type="ECO:0000256" key="3">
    <source>
        <dbReference type="ARBA" id="ARBA00022723"/>
    </source>
</evidence>
<evidence type="ECO:0000256" key="2">
    <source>
        <dbReference type="ARBA" id="ARBA00006676"/>
    </source>
</evidence>
<evidence type="ECO:0000313" key="7">
    <source>
        <dbReference type="EMBL" id="NWF46553.1"/>
    </source>
</evidence>
<evidence type="ECO:0000256" key="5">
    <source>
        <dbReference type="ARBA" id="ARBA00022833"/>
    </source>
</evidence>
<dbReference type="PROSITE" id="PS00485">
    <property type="entry name" value="A_DEAMINASE"/>
    <property type="match status" value="1"/>
</dbReference>
<dbReference type="GO" id="GO:0019239">
    <property type="term" value="F:deaminase activity"/>
    <property type="evidence" value="ECO:0007669"/>
    <property type="project" value="InterPro"/>
</dbReference>
<sequence length="337" mass="36672">MTTITPDTPHDRLRTLPRAEVHVHLEGCLPVPQLEAWARRFGEPLPRPPEQLLKFEGLADFLHFLDWACGLVRSREELAEAAYGFSQRLAASGTGYVDLIFNPTHWKPWHGRLAAMVDALDAGFRAAEQDGLPPVGLCVSLLRTQSADAAAELVDTLVALRHPRVVALSIDGNEASAGRTGPRFAEAFRRAGAAGLKRTVHAGESSGPEGVRDAIEWLGADRIDHGVRAIEDPALVALLAERQIPLGVCPTSNLKLGVYPSIDVHPVDRLRRAGVPVSLNTDDPALLETTLEAEYALCQAAFGWTDDDLRAVARTSIDASFANADVKTRLREALDRW</sequence>
<gene>
    <name evidence="7" type="primary">add</name>
    <name evidence="7" type="ORF">F3K02_15030</name>
</gene>
<dbReference type="Proteomes" id="UP000545507">
    <property type="component" value="Unassembled WGS sequence"/>
</dbReference>
<comment type="similarity">
    <text evidence="2">Belongs to the metallo-dependent hydrolases superfamily. Adenosine and AMP deaminases family.</text>
</comment>
<dbReference type="InterPro" id="IPR032466">
    <property type="entry name" value="Metal_Hydrolase"/>
</dbReference>
<dbReference type="GO" id="GO:0046872">
    <property type="term" value="F:metal ion binding"/>
    <property type="evidence" value="ECO:0007669"/>
    <property type="project" value="UniProtKB-KW"/>
</dbReference>
<dbReference type="EC" id="3.5.4.4" evidence="7"/>
<dbReference type="Pfam" id="PF00962">
    <property type="entry name" value="A_deaminase"/>
    <property type="match status" value="1"/>
</dbReference>
<proteinExistence type="inferred from homology"/>
<evidence type="ECO:0000256" key="4">
    <source>
        <dbReference type="ARBA" id="ARBA00022801"/>
    </source>
</evidence>
<protein>
    <submittedName>
        <fullName evidence="7">Adenosine deaminase</fullName>
        <ecNumber evidence="7">3.5.4.4</ecNumber>
    </submittedName>
</protein>
<evidence type="ECO:0000313" key="8">
    <source>
        <dbReference type="Proteomes" id="UP000545507"/>
    </source>
</evidence>
<keyword evidence="8" id="KW-1185">Reference proteome</keyword>
<name>A0A7Y8GYA9_9BURK</name>
<dbReference type="NCBIfam" id="TIGR01430">
    <property type="entry name" value="aden_deam"/>
    <property type="match status" value="1"/>
</dbReference>
<dbReference type="InterPro" id="IPR006650">
    <property type="entry name" value="A/AMP_deam_AS"/>
</dbReference>
<keyword evidence="4 7" id="KW-0378">Hydrolase</keyword>
<dbReference type="InterPro" id="IPR001365">
    <property type="entry name" value="A_deaminase_dom"/>
</dbReference>
<dbReference type="RefSeq" id="WP_177136457.1">
    <property type="nucleotide sequence ID" value="NZ_VYGV01000013.1"/>
</dbReference>
<dbReference type="InterPro" id="IPR006330">
    <property type="entry name" value="Ado/ade_deaminase"/>
</dbReference>
<comment type="caution">
    <text evidence="7">The sequence shown here is derived from an EMBL/GenBank/DDBJ whole genome shotgun (WGS) entry which is preliminary data.</text>
</comment>
<dbReference type="Gene3D" id="3.20.20.140">
    <property type="entry name" value="Metal-dependent hydrolases"/>
    <property type="match status" value="1"/>
</dbReference>
<evidence type="ECO:0000256" key="1">
    <source>
        <dbReference type="ARBA" id="ARBA00001947"/>
    </source>
</evidence>
<comment type="cofactor">
    <cofactor evidence="1">
        <name>Zn(2+)</name>
        <dbReference type="ChEBI" id="CHEBI:29105"/>
    </cofactor>
</comment>
<evidence type="ECO:0000259" key="6">
    <source>
        <dbReference type="Pfam" id="PF00962"/>
    </source>
</evidence>
<organism evidence="7 8">
    <name type="scientific">Hydrogenophaga aromaticivorans</name>
    <dbReference type="NCBI Taxonomy" id="2610898"/>
    <lineage>
        <taxon>Bacteria</taxon>
        <taxon>Pseudomonadati</taxon>
        <taxon>Pseudomonadota</taxon>
        <taxon>Betaproteobacteria</taxon>
        <taxon>Burkholderiales</taxon>
        <taxon>Comamonadaceae</taxon>
        <taxon>Hydrogenophaga</taxon>
    </lineage>
</organism>
<dbReference type="PANTHER" id="PTHR43114:SF6">
    <property type="entry name" value="ADENINE DEAMINASE"/>
    <property type="match status" value="1"/>
</dbReference>
<dbReference type="GO" id="GO:0016814">
    <property type="term" value="F:hydrolase activity, acting on carbon-nitrogen (but not peptide) bonds, in cyclic amidines"/>
    <property type="evidence" value="ECO:0007669"/>
    <property type="project" value="UniProtKB-ARBA"/>
</dbReference>
<reference evidence="7 8" key="1">
    <citation type="submission" date="2019-09" db="EMBL/GenBank/DDBJ databases">
        <title>Hydrogenophaga aromatica sp. nov., isolated from a para-xylene-degrading enrichment culture.</title>
        <authorList>
            <person name="Tancsics A."/>
            <person name="Banerjee S."/>
        </authorList>
    </citation>
    <scope>NUCLEOTIDE SEQUENCE [LARGE SCALE GENOMIC DNA]</scope>
    <source>
        <strain evidence="7 8">D2P1</strain>
    </source>
</reference>
<keyword evidence="3" id="KW-0479">Metal-binding</keyword>
<feature type="domain" description="Adenosine deaminase" evidence="6">
    <location>
        <begin position="17"/>
        <end position="337"/>
    </location>
</feature>
<dbReference type="SUPFAM" id="SSF51556">
    <property type="entry name" value="Metallo-dependent hydrolases"/>
    <property type="match status" value="1"/>
</dbReference>
<dbReference type="AlphaFoldDB" id="A0A7Y8GYA9"/>
<keyword evidence="5" id="KW-0862">Zinc</keyword>